<dbReference type="OrthoDB" id="5771769at2759"/>
<dbReference type="EMBL" id="HACA01006055">
    <property type="protein sequence ID" value="CDW23416.1"/>
    <property type="molecule type" value="Transcribed_RNA"/>
</dbReference>
<organism evidence="2">
    <name type="scientific">Lepeophtheirus salmonis</name>
    <name type="common">Salmon louse</name>
    <name type="synonym">Caligus salmonis</name>
    <dbReference type="NCBI Taxonomy" id="72036"/>
    <lineage>
        <taxon>Eukaryota</taxon>
        <taxon>Metazoa</taxon>
        <taxon>Ecdysozoa</taxon>
        <taxon>Arthropoda</taxon>
        <taxon>Crustacea</taxon>
        <taxon>Multicrustacea</taxon>
        <taxon>Hexanauplia</taxon>
        <taxon>Copepoda</taxon>
        <taxon>Siphonostomatoida</taxon>
        <taxon>Caligidae</taxon>
        <taxon>Lepeophtheirus</taxon>
    </lineage>
</organism>
<name>A0A0K2TD99_LEPSM</name>
<feature type="region of interest" description="Disordered" evidence="1">
    <location>
        <begin position="68"/>
        <end position="111"/>
    </location>
</feature>
<dbReference type="AlphaFoldDB" id="A0A0K2TD99"/>
<evidence type="ECO:0000313" key="2">
    <source>
        <dbReference type="EMBL" id="CDW23416.1"/>
    </source>
</evidence>
<feature type="compositionally biased region" description="Gly residues" evidence="1">
    <location>
        <begin position="86"/>
        <end position="96"/>
    </location>
</feature>
<feature type="region of interest" description="Disordered" evidence="1">
    <location>
        <begin position="150"/>
        <end position="173"/>
    </location>
</feature>
<sequence length="173" mass="18086">EISLQNKQTKRIHRINRKRTLQGKKNSNYFLQIVSYSSMQNQKYYTNLSSMDWISGYRLPSNSDLKCDDDHHGGGAGVQHASVVGGPTGGALGSGSSGPLTNNTNSNSSSPSMLGMWAAAVANTPLKVETADHHGNGSLVGNSVVVGTLPSKSSSSSSTGMSAPGSIKGFVTK</sequence>
<evidence type="ECO:0000256" key="1">
    <source>
        <dbReference type="SAM" id="MobiDB-lite"/>
    </source>
</evidence>
<accession>A0A0K2TD99</accession>
<protein>
    <submittedName>
        <fullName evidence="2">Uncharacterized protein</fullName>
    </submittedName>
</protein>
<reference evidence="2" key="1">
    <citation type="submission" date="2014-05" db="EMBL/GenBank/DDBJ databases">
        <authorList>
            <person name="Chronopoulou M."/>
        </authorList>
    </citation>
    <scope>NUCLEOTIDE SEQUENCE</scope>
    <source>
        <tissue evidence="2">Whole organism</tissue>
    </source>
</reference>
<feature type="non-terminal residue" evidence="2">
    <location>
        <position position="1"/>
    </location>
</feature>
<proteinExistence type="predicted"/>
<feature type="compositionally biased region" description="Low complexity" evidence="1">
    <location>
        <begin position="97"/>
        <end position="111"/>
    </location>
</feature>